<evidence type="ECO:0000313" key="5">
    <source>
        <dbReference type="EMBL" id="MZQ87559.1"/>
    </source>
</evidence>
<evidence type="ECO:0000259" key="4">
    <source>
        <dbReference type="Pfam" id="PF25954"/>
    </source>
</evidence>
<dbReference type="InterPro" id="IPR058792">
    <property type="entry name" value="Beta-barrel_RND_2"/>
</dbReference>
<feature type="coiled-coil region" evidence="2">
    <location>
        <begin position="110"/>
        <end position="168"/>
    </location>
</feature>
<dbReference type="Proteomes" id="UP000477083">
    <property type="component" value="Unassembled WGS sequence"/>
</dbReference>
<accession>A0A6L8VE02</accession>
<reference evidence="5 6" key="1">
    <citation type="submission" date="2020-01" db="EMBL/GenBank/DDBJ databases">
        <title>Frigidibacter albus SP32T (=CGMCC 1.13995T).</title>
        <authorList>
            <person name="Liao X."/>
        </authorList>
    </citation>
    <scope>NUCLEOTIDE SEQUENCE [LARGE SCALE GENOMIC DNA]</scope>
    <source>
        <strain evidence="5 6">SP32</strain>
    </source>
</reference>
<dbReference type="GO" id="GO:0015562">
    <property type="term" value="F:efflux transmembrane transporter activity"/>
    <property type="evidence" value="ECO:0007669"/>
    <property type="project" value="TreeGrafter"/>
</dbReference>
<dbReference type="AlphaFoldDB" id="A0A6L8VE02"/>
<gene>
    <name evidence="5" type="ORF">GS660_00425</name>
</gene>
<dbReference type="Pfam" id="PF25954">
    <property type="entry name" value="Beta-barrel_RND_2"/>
    <property type="match status" value="1"/>
</dbReference>
<proteinExistence type="inferred from homology"/>
<organism evidence="5 6">
    <name type="scientific">Frigidibacter albus</name>
    <dbReference type="NCBI Taxonomy" id="1465486"/>
    <lineage>
        <taxon>Bacteria</taxon>
        <taxon>Pseudomonadati</taxon>
        <taxon>Pseudomonadota</taxon>
        <taxon>Alphaproteobacteria</taxon>
        <taxon>Rhodobacterales</taxon>
        <taxon>Paracoccaceae</taxon>
        <taxon>Frigidibacter</taxon>
    </lineage>
</organism>
<feature type="compositionally biased region" description="Low complexity" evidence="3">
    <location>
        <begin position="366"/>
        <end position="376"/>
    </location>
</feature>
<dbReference type="OrthoDB" id="9806939at2"/>
<feature type="domain" description="CusB-like beta-barrel" evidence="4">
    <location>
        <begin position="204"/>
        <end position="272"/>
    </location>
</feature>
<evidence type="ECO:0000256" key="3">
    <source>
        <dbReference type="SAM" id="MobiDB-lite"/>
    </source>
</evidence>
<name>A0A6L8VE02_9RHOB</name>
<dbReference type="Gene3D" id="2.40.50.100">
    <property type="match status" value="1"/>
</dbReference>
<dbReference type="SUPFAM" id="SSF111369">
    <property type="entry name" value="HlyD-like secretion proteins"/>
    <property type="match status" value="1"/>
</dbReference>
<keyword evidence="2" id="KW-0175">Coiled coil</keyword>
<dbReference type="NCBIfam" id="TIGR01730">
    <property type="entry name" value="RND_mfp"/>
    <property type="match status" value="1"/>
</dbReference>
<keyword evidence="6" id="KW-1185">Reference proteome</keyword>
<dbReference type="GO" id="GO:1990281">
    <property type="term" value="C:efflux pump complex"/>
    <property type="evidence" value="ECO:0007669"/>
    <property type="project" value="TreeGrafter"/>
</dbReference>
<dbReference type="EMBL" id="WWNR01000001">
    <property type="protein sequence ID" value="MZQ87559.1"/>
    <property type="molecule type" value="Genomic_DNA"/>
</dbReference>
<dbReference type="RefSeq" id="WP_161342298.1">
    <property type="nucleotide sequence ID" value="NZ_BMGW01000001.1"/>
</dbReference>
<comment type="caution">
    <text evidence="5">The sequence shown here is derived from an EMBL/GenBank/DDBJ whole genome shotgun (WGS) entry which is preliminary data.</text>
</comment>
<dbReference type="Gene3D" id="2.40.30.170">
    <property type="match status" value="1"/>
</dbReference>
<evidence type="ECO:0000256" key="1">
    <source>
        <dbReference type="ARBA" id="ARBA00009477"/>
    </source>
</evidence>
<evidence type="ECO:0000313" key="6">
    <source>
        <dbReference type="Proteomes" id="UP000477083"/>
    </source>
</evidence>
<protein>
    <submittedName>
        <fullName evidence="5">Efflux RND transporter periplasmic adaptor subunit</fullName>
    </submittedName>
</protein>
<dbReference type="InterPro" id="IPR006143">
    <property type="entry name" value="RND_pump_MFP"/>
</dbReference>
<dbReference type="PANTHER" id="PTHR30469">
    <property type="entry name" value="MULTIDRUG RESISTANCE PROTEIN MDTA"/>
    <property type="match status" value="1"/>
</dbReference>
<dbReference type="PANTHER" id="PTHR30469:SF29">
    <property type="entry name" value="BLR2860 PROTEIN"/>
    <property type="match status" value="1"/>
</dbReference>
<comment type="similarity">
    <text evidence="1">Belongs to the membrane fusion protein (MFP) (TC 8.A.1) family.</text>
</comment>
<evidence type="ECO:0000256" key="2">
    <source>
        <dbReference type="SAM" id="Coils"/>
    </source>
</evidence>
<feature type="region of interest" description="Disordered" evidence="3">
    <location>
        <begin position="355"/>
        <end position="400"/>
    </location>
</feature>
<dbReference type="Gene3D" id="1.10.287.470">
    <property type="entry name" value="Helix hairpin bin"/>
    <property type="match status" value="1"/>
</dbReference>
<sequence length="400" mass="41620">MPRFLNATTLVFVAIAGFVVLWIGGGMIGRAPPEAPAQAEPSVPVVAASWSEAGPVTQELVMYGDVEPSQRTVLRARVDGIVEEVPDEGTRVAAGDLLARLSTDDRLARLAQAEAQLASAARDYDAAQQLADRGVGSDAEAQARAAQLEAARAGLRAIEMEIANTELRAPSRGVISEVMVEPGAYVSVGGEVLEVVDNDPLIAVANVQQSGVSQMRPGMPAGVRFIGGAQKSGTVRFVAPVADAATRTFRVEVEIANDEEALPAGLSAEITIPFATQPAHRVSAALGRLDDQGRLGLYVIDAESRIRFAPIEVIRARADGIWVTGLPERAHIVTISQGSLADGQQVEVRETPEEYLGGVGTGTGAAGDAPDLAGEGRLPLPADAPQEGAAGIPNPAAEER</sequence>